<dbReference type="AlphaFoldDB" id="A0A2G6K6H3"/>
<keyword evidence="2" id="KW-0521">NADP</keyword>
<gene>
    <name evidence="4" type="ORF">CSA56_18895</name>
</gene>
<evidence type="ECO:0000313" key="4">
    <source>
        <dbReference type="EMBL" id="PIE31245.1"/>
    </source>
</evidence>
<comment type="caution">
    <text evidence="4">The sequence shown here is derived from an EMBL/GenBank/DDBJ whole genome shotgun (WGS) entry which is preliminary data.</text>
</comment>
<dbReference type="PANTHER" id="PTHR43618">
    <property type="entry name" value="7-ALPHA-HYDROXYSTEROID DEHYDROGENASE"/>
    <property type="match status" value="1"/>
</dbReference>
<dbReference type="InterPro" id="IPR036291">
    <property type="entry name" value="NAD(P)-bd_dom_sf"/>
</dbReference>
<keyword evidence="3" id="KW-0560">Oxidoreductase</keyword>
<evidence type="ECO:0000256" key="3">
    <source>
        <dbReference type="ARBA" id="ARBA00023002"/>
    </source>
</evidence>
<sequence length="80" mass="8809">MDLQLKERIVLVTGGSIGIGYAVVEAFAREGAHVIACARDEKRLSTAMKTLQEQYPLSKIFAKQADVSKLEDIEALVQFV</sequence>
<dbReference type="GO" id="GO:0016491">
    <property type="term" value="F:oxidoreductase activity"/>
    <property type="evidence" value="ECO:0007669"/>
    <property type="project" value="UniProtKB-KW"/>
</dbReference>
<comment type="similarity">
    <text evidence="1">Belongs to the short-chain dehydrogenases/reductases (SDR) family.</text>
</comment>
<organism evidence="4 5">
    <name type="scientific">candidate division KSB3 bacterium</name>
    <dbReference type="NCBI Taxonomy" id="2044937"/>
    <lineage>
        <taxon>Bacteria</taxon>
        <taxon>candidate division KSB3</taxon>
    </lineage>
</organism>
<protein>
    <submittedName>
        <fullName evidence="4">Short-chain dehydrogenase</fullName>
    </submittedName>
</protein>
<dbReference type="EMBL" id="PDSK01000160">
    <property type="protein sequence ID" value="PIE31245.1"/>
    <property type="molecule type" value="Genomic_DNA"/>
</dbReference>
<dbReference type="PANTHER" id="PTHR43618:SF8">
    <property type="entry name" value="7ALPHA-HYDROXYSTEROID DEHYDROGENASE"/>
    <property type="match status" value="1"/>
</dbReference>
<evidence type="ECO:0000256" key="1">
    <source>
        <dbReference type="ARBA" id="ARBA00006484"/>
    </source>
</evidence>
<evidence type="ECO:0000256" key="2">
    <source>
        <dbReference type="ARBA" id="ARBA00022857"/>
    </source>
</evidence>
<dbReference type="InterPro" id="IPR002347">
    <property type="entry name" value="SDR_fam"/>
</dbReference>
<name>A0A2G6K6H3_9BACT</name>
<dbReference type="InterPro" id="IPR052178">
    <property type="entry name" value="Sec_Metab_Biosynth_SDR"/>
</dbReference>
<evidence type="ECO:0000313" key="5">
    <source>
        <dbReference type="Proteomes" id="UP000230821"/>
    </source>
</evidence>
<feature type="non-terminal residue" evidence="4">
    <location>
        <position position="80"/>
    </location>
</feature>
<dbReference type="CDD" id="cd05233">
    <property type="entry name" value="SDR_c"/>
    <property type="match status" value="1"/>
</dbReference>
<proteinExistence type="inferred from homology"/>
<dbReference type="Pfam" id="PF00106">
    <property type="entry name" value="adh_short"/>
    <property type="match status" value="1"/>
</dbReference>
<dbReference type="SUPFAM" id="SSF51735">
    <property type="entry name" value="NAD(P)-binding Rossmann-fold domains"/>
    <property type="match status" value="1"/>
</dbReference>
<accession>A0A2G6K6H3</accession>
<reference evidence="4 5" key="1">
    <citation type="submission" date="2017-10" db="EMBL/GenBank/DDBJ databases">
        <title>Novel microbial diversity and functional potential in the marine mammal oral microbiome.</title>
        <authorList>
            <person name="Dudek N.K."/>
            <person name="Sun C.L."/>
            <person name="Burstein D."/>
            <person name="Kantor R.S."/>
            <person name="Aliaga Goltsman D.S."/>
            <person name="Bik E.M."/>
            <person name="Thomas B.C."/>
            <person name="Banfield J.F."/>
            <person name="Relman D.A."/>
        </authorList>
    </citation>
    <scope>NUCLEOTIDE SEQUENCE [LARGE SCALE GENOMIC DNA]</scope>
    <source>
        <strain evidence="4">DOLJORAL78_47_16</strain>
    </source>
</reference>
<dbReference type="Gene3D" id="3.40.50.720">
    <property type="entry name" value="NAD(P)-binding Rossmann-like Domain"/>
    <property type="match status" value="1"/>
</dbReference>
<dbReference type="Proteomes" id="UP000230821">
    <property type="component" value="Unassembled WGS sequence"/>
</dbReference>